<dbReference type="Proteomes" id="UP000324222">
    <property type="component" value="Unassembled WGS sequence"/>
</dbReference>
<dbReference type="AlphaFoldDB" id="A0A5B7JZC2"/>
<comment type="caution">
    <text evidence="2">The sequence shown here is derived from an EMBL/GenBank/DDBJ whole genome shotgun (WGS) entry which is preliminary data.</text>
</comment>
<evidence type="ECO:0000256" key="1">
    <source>
        <dbReference type="SAM" id="MobiDB-lite"/>
    </source>
</evidence>
<feature type="compositionally biased region" description="Polar residues" evidence="1">
    <location>
        <begin position="1"/>
        <end position="35"/>
    </location>
</feature>
<organism evidence="2 3">
    <name type="scientific">Portunus trituberculatus</name>
    <name type="common">Swimming crab</name>
    <name type="synonym">Neptunus trituberculatus</name>
    <dbReference type="NCBI Taxonomy" id="210409"/>
    <lineage>
        <taxon>Eukaryota</taxon>
        <taxon>Metazoa</taxon>
        <taxon>Ecdysozoa</taxon>
        <taxon>Arthropoda</taxon>
        <taxon>Crustacea</taxon>
        <taxon>Multicrustacea</taxon>
        <taxon>Malacostraca</taxon>
        <taxon>Eumalacostraca</taxon>
        <taxon>Eucarida</taxon>
        <taxon>Decapoda</taxon>
        <taxon>Pleocyemata</taxon>
        <taxon>Brachyura</taxon>
        <taxon>Eubrachyura</taxon>
        <taxon>Portunoidea</taxon>
        <taxon>Portunidae</taxon>
        <taxon>Portuninae</taxon>
        <taxon>Portunus</taxon>
    </lineage>
</organism>
<gene>
    <name evidence="2" type="ORF">E2C01_095094</name>
</gene>
<proteinExistence type="predicted"/>
<dbReference type="EMBL" id="VSRR010119314">
    <property type="protein sequence ID" value="MPC99666.1"/>
    <property type="molecule type" value="Genomic_DNA"/>
</dbReference>
<keyword evidence="3" id="KW-1185">Reference proteome</keyword>
<protein>
    <submittedName>
        <fullName evidence="2">Uncharacterized protein</fullName>
    </submittedName>
</protein>
<sequence>MNPSNSNARECISVNSHVHSGQLRGTRQGVPLQSDTPDRQLNEVLSGEGQPDPTVVCPPRLRDTTGPPAHQPTRQEDAEAVSVSRQQSALPGGVRSTPDYHPQTVNECQPHWERRNKSPECSGSEREPIRAHTLPPPQLAID</sequence>
<feature type="compositionally biased region" description="Basic and acidic residues" evidence="1">
    <location>
        <begin position="110"/>
        <end position="130"/>
    </location>
</feature>
<accession>A0A5B7JZC2</accession>
<reference evidence="2 3" key="1">
    <citation type="submission" date="2019-05" db="EMBL/GenBank/DDBJ databases">
        <title>Another draft genome of Portunus trituberculatus and its Hox gene families provides insights of decapod evolution.</title>
        <authorList>
            <person name="Jeong J.-H."/>
            <person name="Song I."/>
            <person name="Kim S."/>
            <person name="Choi T."/>
            <person name="Kim D."/>
            <person name="Ryu S."/>
            <person name="Kim W."/>
        </authorList>
    </citation>
    <scope>NUCLEOTIDE SEQUENCE [LARGE SCALE GENOMIC DNA]</scope>
    <source>
        <tissue evidence="2">Muscle</tissue>
    </source>
</reference>
<evidence type="ECO:0000313" key="2">
    <source>
        <dbReference type="EMBL" id="MPC99666.1"/>
    </source>
</evidence>
<feature type="region of interest" description="Disordered" evidence="1">
    <location>
        <begin position="1"/>
        <end position="142"/>
    </location>
</feature>
<evidence type="ECO:0000313" key="3">
    <source>
        <dbReference type="Proteomes" id="UP000324222"/>
    </source>
</evidence>
<name>A0A5B7JZC2_PORTR</name>